<gene>
    <name evidence="1" type="ORF">SAMN05192585_1691</name>
</gene>
<protein>
    <submittedName>
        <fullName evidence="1">Uncharacterized protein</fullName>
    </submittedName>
</protein>
<evidence type="ECO:0000313" key="2">
    <source>
        <dbReference type="Proteomes" id="UP000199182"/>
    </source>
</evidence>
<reference evidence="1 2" key="1">
    <citation type="submission" date="2016-10" db="EMBL/GenBank/DDBJ databases">
        <authorList>
            <person name="de Groot N.N."/>
        </authorList>
    </citation>
    <scope>NUCLEOTIDE SEQUENCE [LARGE SCALE GENOMIC DNA]</scope>
    <source>
        <strain evidence="1 2">CGMCC 1.5012</strain>
    </source>
</reference>
<dbReference type="EMBL" id="FNID01000069">
    <property type="protein sequence ID" value="SDO16293.1"/>
    <property type="molecule type" value="Genomic_DNA"/>
</dbReference>
<feature type="non-terminal residue" evidence="1">
    <location>
        <position position="1"/>
    </location>
</feature>
<evidence type="ECO:0000313" key="1">
    <source>
        <dbReference type="EMBL" id="SDO16293.1"/>
    </source>
</evidence>
<dbReference type="Proteomes" id="UP000199182">
    <property type="component" value="Unassembled WGS sequence"/>
</dbReference>
<dbReference type="AlphaFoldDB" id="A0A1H0HB15"/>
<name>A0A1H0HB15_9FIRM</name>
<proteinExistence type="predicted"/>
<organism evidence="1 2">
    <name type="scientific">Acetanaerobacterium elongatum</name>
    <dbReference type="NCBI Taxonomy" id="258515"/>
    <lineage>
        <taxon>Bacteria</taxon>
        <taxon>Bacillati</taxon>
        <taxon>Bacillota</taxon>
        <taxon>Clostridia</taxon>
        <taxon>Eubacteriales</taxon>
        <taxon>Oscillospiraceae</taxon>
        <taxon>Acetanaerobacterium</taxon>
    </lineage>
</organism>
<accession>A0A1H0HB15</accession>
<keyword evidence="2" id="KW-1185">Reference proteome</keyword>
<sequence>QADMRRRSNTAKNVCGEQTFLLGGVHEGDG</sequence>